<evidence type="ECO:0000256" key="3">
    <source>
        <dbReference type="ARBA" id="ARBA00023163"/>
    </source>
</evidence>
<dbReference type="SMART" id="SM00421">
    <property type="entry name" value="HTH_LUXR"/>
    <property type="match status" value="1"/>
</dbReference>
<dbReference type="Pfam" id="PF13191">
    <property type="entry name" value="AAA_16"/>
    <property type="match status" value="1"/>
</dbReference>
<sequence length="919" mass="98346">MAVVERAAEFRALHSAYDDVLAGRGRLVLVSGPRSSGRTTVVRRFAEQVEEKGALVLTATGSRMEQDVSGGLLCQLVTGATLPPGIAGVVDDLVLTDRSDPHGPERLPEIRRLCVGLVELAARRPIVLVVDDLELADDFSTRALLYLQRRADAVPIMIVLAVTDPSPPAQDLLRTEVSRQVGFARIRLSPLTLGGVRELVATDLGDAYAREQAPSYHQTTGGNPRLVRALVADHLHSPGEGVTTGEAFHDAVLSCLHRGDPTLPAVARAVALLGEEATCERVIRLLDERPTVVQRALVALGQAGLLVDLRFRHPDARDAVLEQAPHDELAEGRQASAMLLYRDGIPVSRVAELLVEAGEPCPEDAVHLLREAAVQLVSQGERHRAAEALDLALSALAPGDPERAAVLAELATVRFSTSPACVLPLLPELEAVADRLRPGDLLTLLWCQLWHGRESAAARTRRLLDEQELADARRADRRALRGWIRVVHPDLPGSEAVTSDVAIGRLAAAGAAGRSAQGAVPDMVPGLAAERPLRAALLTPTPPELLAMSLVSLVRLGRLNRAEHWCAVLIAHAREAGAQRTLAVLHTVKAEIAVHRGHLVEAGEIATRALEEMPEQHWGVALATPLSVAVGSAAALGRVDTAESLLEIPVPRETRRTSHWLGYLRARGQARLAAGRPAAAEADFNACGELAARWDLDLPAWLPWRGDLARTQLELGRHDVAVDLIAAQQARPTGEAPMVRAVALRVLAGAREPGARPELLRESAGLAHRVGARFDEMLALAALSSAHHDLGDPERSRSTARRAMDAARECRAERACLARLPAGAVEDRAGAAPVPADAIDIAPLSSPDALSDAEQRVALLAAQGKSNREISRALYITVSTVEQHLTRVYRKLEVRGRVGLREVIAMEPGHGPAALVAEV</sequence>
<dbReference type="Gene3D" id="3.40.50.300">
    <property type="entry name" value="P-loop containing nucleotide triphosphate hydrolases"/>
    <property type="match status" value="1"/>
</dbReference>
<dbReference type="InterPro" id="IPR016032">
    <property type="entry name" value="Sig_transdc_resp-reg_C-effctor"/>
</dbReference>
<keyword evidence="3" id="KW-0804">Transcription</keyword>
<dbReference type="PANTHER" id="PTHR44688">
    <property type="entry name" value="DNA-BINDING TRANSCRIPTIONAL ACTIVATOR DEVR_DOSR"/>
    <property type="match status" value="1"/>
</dbReference>
<dbReference type="EMBL" id="JBEDNQ010000002">
    <property type="protein sequence ID" value="MEQ3550169.1"/>
    <property type="molecule type" value="Genomic_DNA"/>
</dbReference>
<evidence type="ECO:0000313" key="6">
    <source>
        <dbReference type="Proteomes" id="UP001494902"/>
    </source>
</evidence>
<dbReference type="PROSITE" id="PS00622">
    <property type="entry name" value="HTH_LUXR_1"/>
    <property type="match status" value="1"/>
</dbReference>
<dbReference type="CDD" id="cd06170">
    <property type="entry name" value="LuxR_C_like"/>
    <property type="match status" value="1"/>
</dbReference>
<dbReference type="Gene3D" id="1.25.40.10">
    <property type="entry name" value="Tetratricopeptide repeat domain"/>
    <property type="match status" value="1"/>
</dbReference>
<evidence type="ECO:0000259" key="4">
    <source>
        <dbReference type="PROSITE" id="PS50043"/>
    </source>
</evidence>
<keyword evidence="1" id="KW-0805">Transcription regulation</keyword>
<keyword evidence="2" id="KW-0238">DNA-binding</keyword>
<dbReference type="PANTHER" id="PTHR44688:SF16">
    <property type="entry name" value="DNA-BINDING TRANSCRIPTIONAL ACTIVATOR DEVR_DOSR"/>
    <property type="match status" value="1"/>
</dbReference>
<dbReference type="InterPro" id="IPR041664">
    <property type="entry name" value="AAA_16"/>
</dbReference>
<reference evidence="5 6" key="1">
    <citation type="submission" date="2024-03" db="EMBL/GenBank/DDBJ databases">
        <title>Draft genome sequence of Pseudonocardia nematodicida JCM 31783.</title>
        <authorList>
            <person name="Butdee W."/>
            <person name="Duangmal K."/>
        </authorList>
    </citation>
    <scope>NUCLEOTIDE SEQUENCE [LARGE SCALE GENOMIC DNA]</scope>
    <source>
        <strain evidence="5 6">JCM 31783</strain>
    </source>
</reference>
<dbReference type="PROSITE" id="PS50043">
    <property type="entry name" value="HTH_LUXR_2"/>
    <property type="match status" value="1"/>
</dbReference>
<dbReference type="SMART" id="SM00382">
    <property type="entry name" value="AAA"/>
    <property type="match status" value="1"/>
</dbReference>
<feature type="domain" description="HTH luxR-type" evidence="4">
    <location>
        <begin position="843"/>
        <end position="907"/>
    </location>
</feature>
<organism evidence="5 6">
    <name type="scientific">Pseudonocardia nematodicida</name>
    <dbReference type="NCBI Taxonomy" id="1206997"/>
    <lineage>
        <taxon>Bacteria</taxon>
        <taxon>Bacillati</taxon>
        <taxon>Actinomycetota</taxon>
        <taxon>Actinomycetes</taxon>
        <taxon>Pseudonocardiales</taxon>
        <taxon>Pseudonocardiaceae</taxon>
        <taxon>Pseudonocardia</taxon>
    </lineage>
</organism>
<protein>
    <submittedName>
        <fullName evidence="5">AAA family ATPase</fullName>
    </submittedName>
</protein>
<dbReference type="InterPro" id="IPR011990">
    <property type="entry name" value="TPR-like_helical_dom_sf"/>
</dbReference>
<evidence type="ECO:0000313" key="5">
    <source>
        <dbReference type="EMBL" id="MEQ3550169.1"/>
    </source>
</evidence>
<dbReference type="SUPFAM" id="SSF46894">
    <property type="entry name" value="C-terminal effector domain of the bipartite response regulators"/>
    <property type="match status" value="1"/>
</dbReference>
<evidence type="ECO:0000256" key="2">
    <source>
        <dbReference type="ARBA" id="ARBA00023125"/>
    </source>
</evidence>
<dbReference type="Pfam" id="PF00196">
    <property type="entry name" value="GerE"/>
    <property type="match status" value="1"/>
</dbReference>
<dbReference type="Gene3D" id="1.10.10.10">
    <property type="entry name" value="Winged helix-like DNA-binding domain superfamily/Winged helix DNA-binding domain"/>
    <property type="match status" value="1"/>
</dbReference>
<accession>A0ABV1K6Q3</accession>
<evidence type="ECO:0000256" key="1">
    <source>
        <dbReference type="ARBA" id="ARBA00023015"/>
    </source>
</evidence>
<dbReference type="Proteomes" id="UP001494902">
    <property type="component" value="Unassembled WGS sequence"/>
</dbReference>
<comment type="caution">
    <text evidence="5">The sequence shown here is derived from an EMBL/GenBank/DDBJ whole genome shotgun (WGS) entry which is preliminary data.</text>
</comment>
<keyword evidence="6" id="KW-1185">Reference proteome</keyword>
<dbReference type="RefSeq" id="WP_349297249.1">
    <property type="nucleotide sequence ID" value="NZ_JBEDNQ010000002.1"/>
</dbReference>
<dbReference type="InterPro" id="IPR000792">
    <property type="entry name" value="Tscrpt_reg_LuxR_C"/>
</dbReference>
<dbReference type="InterPro" id="IPR003593">
    <property type="entry name" value="AAA+_ATPase"/>
</dbReference>
<proteinExistence type="predicted"/>
<gene>
    <name evidence="5" type="ORF">WIS52_06760</name>
</gene>
<dbReference type="PRINTS" id="PR00038">
    <property type="entry name" value="HTHLUXR"/>
</dbReference>
<name>A0ABV1K6Q3_9PSEU</name>
<dbReference type="InterPro" id="IPR036388">
    <property type="entry name" value="WH-like_DNA-bd_sf"/>
</dbReference>
<dbReference type="InterPro" id="IPR027417">
    <property type="entry name" value="P-loop_NTPase"/>
</dbReference>
<dbReference type="SUPFAM" id="SSF52540">
    <property type="entry name" value="P-loop containing nucleoside triphosphate hydrolases"/>
    <property type="match status" value="1"/>
</dbReference>